<comment type="caution">
    <text evidence="2">The sequence shown here is derived from an EMBL/GenBank/DDBJ whole genome shotgun (WGS) entry which is preliminary data.</text>
</comment>
<keyword evidence="3" id="KW-1185">Reference proteome</keyword>
<name>A0A7Y9JBQ3_9ACTN</name>
<keyword evidence="1" id="KW-0472">Membrane</keyword>
<dbReference type="AlphaFoldDB" id="A0A7Y9JBQ3"/>
<evidence type="ECO:0000313" key="2">
    <source>
        <dbReference type="EMBL" id="NYD41469.1"/>
    </source>
</evidence>
<protein>
    <submittedName>
        <fullName evidence="2">Uncharacterized protein</fullName>
    </submittedName>
</protein>
<reference evidence="2 3" key="1">
    <citation type="submission" date="2020-07" db="EMBL/GenBank/DDBJ databases">
        <title>Sequencing the genomes of 1000 actinobacteria strains.</title>
        <authorList>
            <person name="Klenk H.-P."/>
        </authorList>
    </citation>
    <scope>NUCLEOTIDE SEQUENCE [LARGE SCALE GENOMIC DNA]</scope>
    <source>
        <strain evidence="2 3">DSM 21350</strain>
    </source>
</reference>
<sequence length="45" mass="4640">MSSTPAAPVRRVRHQARDAAAVMAFSAATSVAVALTFLLVATLGR</sequence>
<proteinExistence type="predicted"/>
<accession>A0A7Y9JBQ3</accession>
<gene>
    <name evidence="2" type="ORF">BJZ21_001552</name>
</gene>
<evidence type="ECO:0000256" key="1">
    <source>
        <dbReference type="SAM" id="Phobius"/>
    </source>
</evidence>
<dbReference type="EMBL" id="JACCBG010000001">
    <property type="protein sequence ID" value="NYD41469.1"/>
    <property type="molecule type" value="Genomic_DNA"/>
</dbReference>
<evidence type="ECO:0000313" key="3">
    <source>
        <dbReference type="Proteomes" id="UP000535511"/>
    </source>
</evidence>
<dbReference type="RefSeq" id="WP_179663214.1">
    <property type="nucleotide sequence ID" value="NZ_JACCBG010000001.1"/>
</dbReference>
<keyword evidence="1" id="KW-1133">Transmembrane helix</keyword>
<organism evidence="2 3">
    <name type="scientific">Nocardioides panaciterrulae</name>
    <dbReference type="NCBI Taxonomy" id="661492"/>
    <lineage>
        <taxon>Bacteria</taxon>
        <taxon>Bacillati</taxon>
        <taxon>Actinomycetota</taxon>
        <taxon>Actinomycetes</taxon>
        <taxon>Propionibacteriales</taxon>
        <taxon>Nocardioidaceae</taxon>
        <taxon>Nocardioides</taxon>
    </lineage>
</organism>
<keyword evidence="1" id="KW-0812">Transmembrane</keyword>
<dbReference type="Proteomes" id="UP000535511">
    <property type="component" value="Unassembled WGS sequence"/>
</dbReference>
<feature type="transmembrane region" description="Helical" evidence="1">
    <location>
        <begin position="20"/>
        <end position="43"/>
    </location>
</feature>